<dbReference type="OrthoDB" id="9810447at2"/>
<keyword evidence="4" id="KW-1133">Transmembrane helix</keyword>
<feature type="transmembrane region" description="Helical" evidence="4">
    <location>
        <begin position="172"/>
        <end position="190"/>
    </location>
</feature>
<dbReference type="EMBL" id="FOQO01000001">
    <property type="protein sequence ID" value="SFH91710.1"/>
    <property type="molecule type" value="Genomic_DNA"/>
</dbReference>
<dbReference type="STRING" id="1477437.SAMN05444682_101687"/>
<evidence type="ECO:0000256" key="2">
    <source>
        <dbReference type="ARBA" id="ARBA00012438"/>
    </source>
</evidence>
<evidence type="ECO:0000256" key="1">
    <source>
        <dbReference type="ARBA" id="ARBA00000085"/>
    </source>
</evidence>
<proteinExistence type="predicted"/>
<keyword evidence="7" id="KW-1185">Reference proteome</keyword>
<dbReference type="PROSITE" id="PS50109">
    <property type="entry name" value="HIS_KIN"/>
    <property type="match status" value="1"/>
</dbReference>
<dbReference type="InterPro" id="IPR036890">
    <property type="entry name" value="HATPase_C_sf"/>
</dbReference>
<keyword evidence="4" id="KW-0812">Transmembrane</keyword>
<dbReference type="InterPro" id="IPR004358">
    <property type="entry name" value="Sig_transdc_His_kin-like_C"/>
</dbReference>
<accession>A0A1I3DYA2</accession>
<keyword evidence="3" id="KW-0597">Phosphoprotein</keyword>
<dbReference type="EC" id="2.7.13.3" evidence="2"/>
<evidence type="ECO:0000256" key="4">
    <source>
        <dbReference type="SAM" id="Phobius"/>
    </source>
</evidence>
<dbReference type="Pfam" id="PF02518">
    <property type="entry name" value="HATPase_c"/>
    <property type="match status" value="1"/>
</dbReference>
<feature type="transmembrane region" description="Helical" evidence="4">
    <location>
        <begin position="111"/>
        <end position="127"/>
    </location>
</feature>
<feature type="transmembrane region" description="Helical" evidence="4">
    <location>
        <begin position="84"/>
        <end position="105"/>
    </location>
</feature>
<dbReference type="PANTHER" id="PTHR43547">
    <property type="entry name" value="TWO-COMPONENT HISTIDINE KINASE"/>
    <property type="match status" value="1"/>
</dbReference>
<feature type="domain" description="Histidine kinase" evidence="5">
    <location>
        <begin position="221"/>
        <end position="436"/>
    </location>
</feature>
<keyword evidence="6" id="KW-0418">Kinase</keyword>
<comment type="catalytic activity">
    <reaction evidence="1">
        <text>ATP + protein L-histidine = ADP + protein N-phospho-L-histidine.</text>
        <dbReference type="EC" id="2.7.13.3"/>
    </reaction>
</comment>
<dbReference type="CDD" id="cd00075">
    <property type="entry name" value="HATPase"/>
    <property type="match status" value="1"/>
</dbReference>
<protein>
    <recommendedName>
        <fullName evidence="2">histidine kinase</fullName>
        <ecNumber evidence="2">2.7.13.3</ecNumber>
    </recommendedName>
</protein>
<keyword evidence="4" id="KW-0472">Membrane</keyword>
<gene>
    <name evidence="6" type="ORF">SAMN05444682_101687</name>
</gene>
<dbReference type="GO" id="GO:0000155">
    <property type="term" value="F:phosphorelay sensor kinase activity"/>
    <property type="evidence" value="ECO:0007669"/>
    <property type="project" value="InterPro"/>
</dbReference>
<dbReference type="SUPFAM" id="SSF55874">
    <property type="entry name" value="ATPase domain of HSP90 chaperone/DNA topoisomerase II/histidine kinase"/>
    <property type="match status" value="1"/>
</dbReference>
<reference evidence="6 7" key="1">
    <citation type="submission" date="2016-10" db="EMBL/GenBank/DDBJ databases">
        <authorList>
            <person name="de Groot N.N."/>
        </authorList>
    </citation>
    <scope>NUCLEOTIDE SEQUENCE [LARGE SCALE GENOMIC DNA]</scope>
    <source>
        <strain evidence="6 7">RK1</strain>
    </source>
</reference>
<name>A0A1I3DYA2_9SPHI</name>
<evidence type="ECO:0000256" key="3">
    <source>
        <dbReference type="ARBA" id="ARBA00022553"/>
    </source>
</evidence>
<dbReference type="Gene3D" id="1.10.287.130">
    <property type="match status" value="1"/>
</dbReference>
<evidence type="ECO:0000259" key="5">
    <source>
        <dbReference type="PROSITE" id="PS50109"/>
    </source>
</evidence>
<dbReference type="Gene3D" id="3.30.565.10">
    <property type="entry name" value="Histidine kinase-like ATPase, C-terminal domain"/>
    <property type="match status" value="1"/>
</dbReference>
<dbReference type="SUPFAM" id="SSF47384">
    <property type="entry name" value="Homodimeric domain of signal transducing histidine kinase"/>
    <property type="match status" value="1"/>
</dbReference>
<feature type="transmembrane region" description="Helical" evidence="4">
    <location>
        <begin position="57"/>
        <end position="77"/>
    </location>
</feature>
<keyword evidence="6" id="KW-0808">Transferase</keyword>
<evidence type="ECO:0000313" key="6">
    <source>
        <dbReference type="EMBL" id="SFH91710.1"/>
    </source>
</evidence>
<dbReference type="SMART" id="SM00387">
    <property type="entry name" value="HATPase_c"/>
    <property type="match status" value="1"/>
</dbReference>
<dbReference type="InterPro" id="IPR003594">
    <property type="entry name" value="HATPase_dom"/>
</dbReference>
<sequence length="442" mass="49668">MTFGLIRRIKLYTKQTLGFLIGSRTDLTLENRLFNSMTLIALFIMVFNIPFNYFSGLRMTALIFACLTLMIGYLYYLARFRKQVSISITICSFLVMLLFAVNYFFSGGIQGATFLSLMLAFVLIIIVSPKKYYALWVASSLLVVAGLLWAEYHHPEIIRVSYSDRKALFIDIAFTYATGIVVSFFSIFYLKQAYNAEKRSADQKTIELTQLNEEKLKLFSIISHDLQAPLSSLHSYVRLVANDRFNSDERKQVERGLANALHGTQEMLSNMLVWSQNQLDGARIVLTPNNIQDVLVPVIDIQRIYADQKGIVLETTIDGSLKALVDRDMLQLIVRNLINNAIKFTPPNGSIHVSALRSGMLCEITVEDNGTGIPAEQQAALFSLKTRSTYGTNNERGIGLGLFLCNEYAQAQNGSISFESELGKGTRFCLRLPLITAEAERG</sequence>
<dbReference type="PRINTS" id="PR00344">
    <property type="entry name" value="BCTRLSENSOR"/>
</dbReference>
<feature type="transmembrane region" description="Helical" evidence="4">
    <location>
        <begin position="134"/>
        <end position="152"/>
    </location>
</feature>
<dbReference type="CDD" id="cd00082">
    <property type="entry name" value="HisKA"/>
    <property type="match status" value="1"/>
</dbReference>
<dbReference type="PANTHER" id="PTHR43547:SF2">
    <property type="entry name" value="HYBRID SIGNAL TRANSDUCTION HISTIDINE KINASE C"/>
    <property type="match status" value="1"/>
</dbReference>
<dbReference type="InterPro" id="IPR005467">
    <property type="entry name" value="His_kinase_dom"/>
</dbReference>
<dbReference type="InterPro" id="IPR036097">
    <property type="entry name" value="HisK_dim/P_sf"/>
</dbReference>
<dbReference type="AlphaFoldDB" id="A0A1I3DYA2"/>
<feature type="transmembrane region" description="Helical" evidence="4">
    <location>
        <begin position="33"/>
        <end position="51"/>
    </location>
</feature>
<dbReference type="Proteomes" id="UP000198670">
    <property type="component" value="Unassembled WGS sequence"/>
</dbReference>
<evidence type="ECO:0000313" key="7">
    <source>
        <dbReference type="Proteomes" id="UP000198670"/>
    </source>
</evidence>
<organism evidence="6 7">
    <name type="scientific">Parapedobacter indicus</name>
    <dbReference type="NCBI Taxonomy" id="1477437"/>
    <lineage>
        <taxon>Bacteria</taxon>
        <taxon>Pseudomonadati</taxon>
        <taxon>Bacteroidota</taxon>
        <taxon>Sphingobacteriia</taxon>
        <taxon>Sphingobacteriales</taxon>
        <taxon>Sphingobacteriaceae</taxon>
        <taxon>Parapedobacter</taxon>
    </lineage>
</organism>
<dbReference type="InterPro" id="IPR003661">
    <property type="entry name" value="HisK_dim/P_dom"/>
</dbReference>